<dbReference type="NCBIfam" id="TIGR03843">
    <property type="entry name" value="SCO1664 family protein"/>
    <property type="match status" value="1"/>
</dbReference>
<feature type="region of interest" description="Disordered" evidence="1">
    <location>
        <begin position="1"/>
        <end position="36"/>
    </location>
</feature>
<dbReference type="InterPro" id="IPR022292">
    <property type="entry name" value="CHP03843"/>
</dbReference>
<sequence>MTQSSRDRAPAGRDAERDAGRDAGRGTGGRPVSPRDAAAAERLLSAGRLGVEGRLVQASNATLYCTVEHDGSAANCVYKPVAGERPLWDFPDGTLAEREVAAYEVSKVMGWGTVPPTVHRDGPYGPGMVQLWVEPDPDVDLVALSRSDDEAIRRMSVFDAVVNNADRKIGHLLPPGDGRVYGCDHGVCFSTEYKLRTVLWQWRGKPLTPEALEALARVDAGLRGGALGARLAELLTADEVDATRRRVELMLKHRIHPYPPEDWPAIPWPPL</sequence>
<keyword evidence="3" id="KW-1185">Reference proteome</keyword>
<evidence type="ECO:0000313" key="3">
    <source>
        <dbReference type="Proteomes" id="UP000579250"/>
    </source>
</evidence>
<dbReference type="AlphaFoldDB" id="A0A846ZD36"/>
<reference evidence="2 3" key="1">
    <citation type="submission" date="2020-04" db="EMBL/GenBank/DDBJ databases">
        <title>MicrobeNet Type strains.</title>
        <authorList>
            <person name="Nicholson A.C."/>
        </authorList>
    </citation>
    <scope>NUCLEOTIDE SEQUENCE [LARGE SCALE GENOMIC DNA]</scope>
    <source>
        <strain evidence="2 3">ATCC BAA-277</strain>
    </source>
</reference>
<dbReference type="RefSeq" id="WP_067637948.1">
    <property type="nucleotide sequence ID" value="NZ_JAAXPI010000082.1"/>
</dbReference>
<protein>
    <submittedName>
        <fullName evidence="2">SCO1664 family protein</fullName>
    </submittedName>
</protein>
<organism evidence="2 3">
    <name type="scientific">Actinomadura latina</name>
    <dbReference type="NCBI Taxonomy" id="163603"/>
    <lineage>
        <taxon>Bacteria</taxon>
        <taxon>Bacillati</taxon>
        <taxon>Actinomycetota</taxon>
        <taxon>Actinomycetes</taxon>
        <taxon>Streptosporangiales</taxon>
        <taxon>Thermomonosporaceae</taxon>
        <taxon>Actinomadura</taxon>
    </lineage>
</organism>
<dbReference type="Proteomes" id="UP000579250">
    <property type="component" value="Unassembled WGS sequence"/>
</dbReference>
<feature type="compositionally biased region" description="Basic and acidic residues" evidence="1">
    <location>
        <begin position="1"/>
        <end position="24"/>
    </location>
</feature>
<evidence type="ECO:0000256" key="1">
    <source>
        <dbReference type="SAM" id="MobiDB-lite"/>
    </source>
</evidence>
<comment type="caution">
    <text evidence="2">The sequence shown here is derived from an EMBL/GenBank/DDBJ whole genome shotgun (WGS) entry which is preliminary data.</text>
</comment>
<gene>
    <name evidence="2" type="ORF">HGB48_32405</name>
</gene>
<evidence type="ECO:0000313" key="2">
    <source>
        <dbReference type="EMBL" id="NKZ08403.1"/>
    </source>
</evidence>
<proteinExistence type="predicted"/>
<accession>A0A846ZD36</accession>
<dbReference type="EMBL" id="JAAXPI010000082">
    <property type="protein sequence ID" value="NKZ08403.1"/>
    <property type="molecule type" value="Genomic_DNA"/>
</dbReference>
<name>A0A846ZD36_9ACTN</name>